<dbReference type="EMBL" id="JARXRO010000012">
    <property type="protein sequence ID" value="MDH5833275.1"/>
    <property type="molecule type" value="Genomic_DNA"/>
</dbReference>
<gene>
    <name evidence="2" type="ORF">QFW81_04955</name>
</gene>
<protein>
    <submittedName>
        <fullName evidence="2">Uncharacterized protein</fullName>
    </submittedName>
</protein>
<evidence type="ECO:0000313" key="2">
    <source>
        <dbReference type="EMBL" id="MDH5833275.1"/>
    </source>
</evidence>
<dbReference type="Proteomes" id="UP001156873">
    <property type="component" value="Unassembled WGS sequence"/>
</dbReference>
<reference evidence="2 3" key="1">
    <citation type="submission" date="2023-04" db="EMBL/GenBank/DDBJ databases">
        <title>Luteimonas sp. M1R5S59.</title>
        <authorList>
            <person name="Sun J.-Q."/>
        </authorList>
    </citation>
    <scope>NUCLEOTIDE SEQUENCE [LARGE SCALE GENOMIC DNA]</scope>
    <source>
        <strain evidence="2 3">M1R5S59</strain>
    </source>
</reference>
<sequence>METPPTRVKPDRRSRSRHASAATPASPLGTDPRYAISSVDISNNIDGQLSWAPGNAPTTAVITDQDTQSGEGYYRVVVSDSVANCTFPCDPRIKNV</sequence>
<organism evidence="2 3">
    <name type="scientific">Luteimonas kalidii</name>
    <dbReference type="NCBI Taxonomy" id="3042025"/>
    <lineage>
        <taxon>Bacteria</taxon>
        <taxon>Pseudomonadati</taxon>
        <taxon>Pseudomonadota</taxon>
        <taxon>Gammaproteobacteria</taxon>
        <taxon>Lysobacterales</taxon>
        <taxon>Lysobacteraceae</taxon>
        <taxon>Luteimonas</taxon>
    </lineage>
</organism>
<name>A0ABT6JRG2_9GAMM</name>
<evidence type="ECO:0000313" key="3">
    <source>
        <dbReference type="Proteomes" id="UP001156873"/>
    </source>
</evidence>
<evidence type="ECO:0000256" key="1">
    <source>
        <dbReference type="SAM" id="MobiDB-lite"/>
    </source>
</evidence>
<proteinExistence type="predicted"/>
<dbReference type="RefSeq" id="WP_280577484.1">
    <property type="nucleotide sequence ID" value="NZ_JARXRO010000012.1"/>
</dbReference>
<keyword evidence="3" id="KW-1185">Reference proteome</keyword>
<feature type="region of interest" description="Disordered" evidence="1">
    <location>
        <begin position="1"/>
        <end position="33"/>
    </location>
</feature>
<comment type="caution">
    <text evidence="2">The sequence shown here is derived from an EMBL/GenBank/DDBJ whole genome shotgun (WGS) entry which is preliminary data.</text>
</comment>
<accession>A0ABT6JRG2</accession>